<dbReference type="InterPro" id="IPR007267">
    <property type="entry name" value="GtrA_DPMS_TM"/>
</dbReference>
<dbReference type="Pfam" id="PF04138">
    <property type="entry name" value="GtrA_DPMS_TM"/>
    <property type="match status" value="1"/>
</dbReference>
<comment type="caution">
    <text evidence="8">The sequence shown here is derived from an EMBL/GenBank/DDBJ whole genome shotgun (WGS) entry which is preliminary data.</text>
</comment>
<evidence type="ECO:0000256" key="1">
    <source>
        <dbReference type="ARBA" id="ARBA00004141"/>
    </source>
</evidence>
<organism evidence="8 9">
    <name type="scientific">Anaeromyxobacter diazotrophicus</name>
    <dbReference type="NCBI Taxonomy" id="2590199"/>
    <lineage>
        <taxon>Bacteria</taxon>
        <taxon>Pseudomonadati</taxon>
        <taxon>Myxococcota</taxon>
        <taxon>Myxococcia</taxon>
        <taxon>Myxococcales</taxon>
        <taxon>Cystobacterineae</taxon>
        <taxon>Anaeromyxobacteraceae</taxon>
        <taxon>Anaeromyxobacter</taxon>
    </lineage>
</organism>
<dbReference type="Proteomes" id="UP000503640">
    <property type="component" value="Unassembled WGS sequence"/>
</dbReference>
<dbReference type="EMBL" id="BJTG01000011">
    <property type="protein sequence ID" value="GEJ59204.1"/>
    <property type="molecule type" value="Genomic_DNA"/>
</dbReference>
<feature type="transmembrane region" description="Helical" evidence="6">
    <location>
        <begin position="43"/>
        <end position="62"/>
    </location>
</feature>
<evidence type="ECO:0000256" key="4">
    <source>
        <dbReference type="ARBA" id="ARBA00022989"/>
    </source>
</evidence>
<dbReference type="PANTHER" id="PTHR38459:SF1">
    <property type="entry name" value="PROPHAGE BACTOPRENOL-LINKED GLUCOSE TRANSLOCASE HOMOLOG"/>
    <property type="match status" value="1"/>
</dbReference>
<proteinExistence type="inferred from homology"/>
<feature type="transmembrane region" description="Helical" evidence="6">
    <location>
        <begin position="83"/>
        <end position="102"/>
    </location>
</feature>
<evidence type="ECO:0000256" key="2">
    <source>
        <dbReference type="ARBA" id="ARBA00009399"/>
    </source>
</evidence>
<evidence type="ECO:0000256" key="3">
    <source>
        <dbReference type="ARBA" id="ARBA00022692"/>
    </source>
</evidence>
<keyword evidence="4 6" id="KW-1133">Transmembrane helix</keyword>
<dbReference type="GO" id="GO:0000271">
    <property type="term" value="P:polysaccharide biosynthetic process"/>
    <property type="evidence" value="ECO:0007669"/>
    <property type="project" value="InterPro"/>
</dbReference>
<dbReference type="RefSeq" id="WP_176068472.1">
    <property type="nucleotide sequence ID" value="NZ_BJTG01000011.1"/>
</dbReference>
<reference evidence="9" key="1">
    <citation type="journal article" date="2020" name="Appl. Environ. Microbiol.">
        <title>Diazotrophic Anaeromyxobacter Isolates from Soils.</title>
        <authorList>
            <person name="Masuda Y."/>
            <person name="Yamanaka H."/>
            <person name="Xu Z.X."/>
            <person name="Shiratori Y."/>
            <person name="Aono T."/>
            <person name="Amachi S."/>
            <person name="Senoo K."/>
            <person name="Itoh H."/>
        </authorList>
    </citation>
    <scope>NUCLEOTIDE SEQUENCE [LARGE SCALE GENOMIC DNA]</scope>
    <source>
        <strain evidence="9">R267</strain>
    </source>
</reference>
<evidence type="ECO:0000256" key="5">
    <source>
        <dbReference type="ARBA" id="ARBA00023136"/>
    </source>
</evidence>
<name>A0A7I9VRY5_9BACT</name>
<keyword evidence="9" id="KW-1185">Reference proteome</keyword>
<gene>
    <name evidence="8" type="ORF">AMYX_39450</name>
</gene>
<evidence type="ECO:0000313" key="9">
    <source>
        <dbReference type="Proteomes" id="UP000503640"/>
    </source>
</evidence>
<feature type="transmembrane region" description="Helical" evidence="6">
    <location>
        <begin position="108"/>
        <end position="126"/>
    </location>
</feature>
<sequence>MTAPARRGLVAEIGRFVRANLSSTLASGAEYVLVTGLVLAGLHYLYAASAGAVLGALVDFTLKRHWAFDRAAKGAVHHEGLRYLLVSATSLGLNLALAYALVDGLHLPAVPGVIAASLVVGFAWNYPLHRLYVFRTAHRRGGPILGHAERRASLAAPLEAPGRAAPGGRP</sequence>
<feature type="domain" description="GtrA/DPMS transmembrane" evidence="7">
    <location>
        <begin position="25"/>
        <end position="134"/>
    </location>
</feature>
<dbReference type="InterPro" id="IPR051401">
    <property type="entry name" value="GtrA_CellWall_Glycosyl"/>
</dbReference>
<protein>
    <recommendedName>
        <fullName evidence="7">GtrA/DPMS transmembrane domain-containing protein</fullName>
    </recommendedName>
</protein>
<dbReference type="PANTHER" id="PTHR38459">
    <property type="entry name" value="PROPHAGE BACTOPRENOL-LINKED GLUCOSE TRANSLOCASE HOMOLOG"/>
    <property type="match status" value="1"/>
</dbReference>
<dbReference type="AlphaFoldDB" id="A0A7I9VRY5"/>
<accession>A0A7I9VRY5</accession>
<dbReference type="GO" id="GO:0005886">
    <property type="term" value="C:plasma membrane"/>
    <property type="evidence" value="ECO:0007669"/>
    <property type="project" value="TreeGrafter"/>
</dbReference>
<evidence type="ECO:0000313" key="8">
    <source>
        <dbReference type="EMBL" id="GEJ59204.1"/>
    </source>
</evidence>
<evidence type="ECO:0000259" key="7">
    <source>
        <dbReference type="Pfam" id="PF04138"/>
    </source>
</evidence>
<comment type="similarity">
    <text evidence="2">Belongs to the GtrA family.</text>
</comment>
<evidence type="ECO:0000256" key="6">
    <source>
        <dbReference type="SAM" id="Phobius"/>
    </source>
</evidence>
<keyword evidence="3 6" id="KW-0812">Transmembrane</keyword>
<keyword evidence="5 6" id="KW-0472">Membrane</keyword>
<comment type="subcellular location">
    <subcellularLocation>
        <location evidence="1">Membrane</location>
        <topology evidence="1">Multi-pass membrane protein</topology>
    </subcellularLocation>
</comment>